<dbReference type="OMA" id="PFCIHES"/>
<keyword evidence="2" id="KW-1185">Reference proteome</keyword>
<dbReference type="VEuPathDB" id="GiardiaDB:GL50803_115138"/>
<evidence type="ECO:0000313" key="2">
    <source>
        <dbReference type="Proteomes" id="UP000001548"/>
    </source>
</evidence>
<proteinExistence type="predicted"/>
<dbReference type="HOGENOM" id="CLU_229521_0_0_1"/>
<gene>
    <name evidence="1" type="ORF">GL50803_00115138</name>
</gene>
<name>D3KH07_GIAIC</name>
<reference evidence="1 2" key="1">
    <citation type="journal article" date="2007" name="Science">
        <title>Genomic minimalism in the early diverging intestinal parasite Giardia lamblia.</title>
        <authorList>
            <person name="Morrison H.G."/>
            <person name="McArthur A.G."/>
            <person name="Gillin F.D."/>
            <person name="Aley S.B."/>
            <person name="Adam R.D."/>
            <person name="Olsen G.J."/>
            <person name="Best A.A."/>
            <person name="Cande W.Z."/>
            <person name="Chen F."/>
            <person name="Cipriano M.J."/>
            <person name="Davids B.J."/>
            <person name="Dawson S.C."/>
            <person name="Elmendorf H.G."/>
            <person name="Hehl A.B."/>
            <person name="Holder M.E."/>
            <person name="Huse S.M."/>
            <person name="Kim U.U."/>
            <person name="Lasek-Nesselquist E."/>
            <person name="Manning G."/>
            <person name="Nigam A."/>
            <person name="Nixon J.E."/>
            <person name="Palm D."/>
            <person name="Passamaneck N.E."/>
            <person name="Prabhu A."/>
            <person name="Reich C.I."/>
            <person name="Reiner D.S."/>
            <person name="Samuelson J."/>
            <person name="Svard S.G."/>
            <person name="Sogin M.L."/>
        </authorList>
    </citation>
    <scope>NUCLEOTIDE SEQUENCE [LARGE SCALE GENOMIC DNA]</scope>
    <source>
        <strain evidence="1 2">WB C6</strain>
    </source>
</reference>
<sequence>MQPDAYLRRLGLFAAGRPADAALLLSRDEHDELLGLAARVLLPAGSHLLRQRLVDAALNWFEELSSTYGFVTTDFRQLPNQSKDTVHIEARARYALVSLFCCMIHDETPAHRLPSRAPEANSDSFSKLCEFLRTSLDEEEQIYWDNMVLFLCDTLAWVCNVNINDDDADLAWVYSPDFYSDIIVTDNILDPAFTNSVESSSIPYLRFEQYPRLYNTVTYISRSVRGLYYHSLAVLSSLRRVEHLMQISNISCRLLQTLSSVIVDEYLSDSSNAVAFTMHTPTQSSHSMFRSRKLFKQHETLIMKLLGFATALGNAYAQALASYYFIHAELYMMDATEEDMSLLEELISNLSEEIAVTIVRFTRAFLVEDELQHSSETIITWLLDTDFHSPDGRQRSHTLTREYDLFRYDAFFYIMLGFISPIRSVCNYFTREFDLHVYSFRNFMETNVPLSCVSEFLLSRFSIKRPALGLTAMSQMIFYDIFLDAYELRSDEELDILLTEFKPSLRDSLENLTNEPLSLRILRFVLTSPYFNDAYSNSSEVTATRLCACTSYITPKYLASSLSGPSSILLIGEFLAQTLGTYSTSLYLARFIQAAKALDDKIDKPINVMKAWISIFRGLKLAQEYIINTHPLALFELTDMDPSQPFCIHESLVLYNSILPSFVLVRVPDTSLSHQMNDVLAQLFGELLYSLGLASQLHSIPNTLLQKAKPTHTLVPANTLIQEMYILISTAHDDKDNIWACSAMIDGLLYTLEAFTPLSNKYSYIDHCLLLDMTLKYGSSKQITSMLNRFSALTAGPVVIADLIAGIMSGSRRSSSLISNHILSFQYSLINLTSITNVIDTEVWTQLLRDKQSLLQVTCAEELPPDLADILYEILIDEILCDDSCIKILFDHRQSPQRLMRLPIFRHFPLEIVAAFLSDLLHLVASDFSYSLDTKNSTGCIIDTENPFQLQRSNPPVPLRSLLLTFIKSMEGNSAPVDLQILYSLDSFQTQCQEKKTIAFGGTVLHLQYLLHGVLALAEICAYLNNVTSSLPGFTDISRYISLFEKSTALGYSGVYSFTDSHEVSRLPKPDSTENNTLPGFTRSIDRWTQNTIDILAHNPILVTRLISIRSAIMLVGRELARQGSALLIKLEVLLNIGASGDFLYKHTTHLFETHAENNQKELSGAENDAISMTAMRLLACFTRIVRTDFYEFNKKEKLHLLQYARTRNEFLPHYQQATVLSDTMLEDDEHYLWTKNALENVISTGMTTIFSIPLADQACYYFLLAFISGRPRDNASEFMFSSSVDLCMVVLALYSSFLVCLYYPEKKDDTAAPKRSVFLRTVYLLGNFLYLNFNPVLRKASKVFPNIPTENRSPYQKSLHLNNATRSEEMASTTNWEETVAAMTLTILLHILKRSLSGTDNHTINILEWTVLISSETVEFFTLLLSALSALFKYFNQCLQSSGMLLSSNRFSCDSAFVRVISIQSQLRLTLHATIGDMLSTLTLPLSGHVIGLKVPQYSLFINILEAEKSEARREAIDLDEATHNKAINSVDGSLTKDLFKELHGKHFSLKEKVAYARENISSLAMLSYRYARERAPAKSPKKFRLMSMKALPPHQVDEKRVLTLSFFSANDLLTLHAIHPFNSKLLVDLIKTPIFAFPFSDTAFWGSILCTKNCGHALLKLFIRASLDGSQSLIQLPLPLLYMSRLSPYLEVSILAEKLLTRRFGSNGWQSLNAYLMNSYLAEADILLLSLPTVEEHSIYESGNYDLDFLMWIRDSFLRATSALFCTLNLQEDHKKASGISFSICQSLLKYIKPDKWREYALNWIETSGLNTGFYNCNVVDLGSSKGQTMHCVFECMALDAIKSLSQAPANISTLLSRELQRRFSKDARTSLCYLVLLFNPTEYMRYIIDQWTKEPEWCGSLLVYLGSPIHDLQRSLPIEVMFIKLFDFENIFKPWLNCPSAGHLLEFFNQTTETTVSPEVKSSLDNVDKIDPKYIPKDLISRIYEYQKNKCLFGLVTIVTIVLSLFLSDKNTESELSGFQSAALSLFAAASDFFYLDELGASDPIESYSSLSGYLCYASLDIVVLANKIATAASYNSFLKLPNLHNQLLYYNFSPVHSISHQRESSLLQFLTAQTGIVTMQKRLKRGVTSISSKSIFIDAFVSFLEKIQHMFNASDAISVSGIAPMMITFYHDMLLNKGFSSVPALTVEKVIQGTVEACMSSSVSKSDIPVTSIKALIDILAIKACNYTLSGGSQHEFQAVSQTLTTIFSKWDLMLLSPKSLKMLITDLYMIPCSYPIPDLSHQIGLLVFQILRLLRRMDTDTFPLQAALAGAALLCDGDDVAAIDILQSHGFSSLQGKENVKECITEYIVSSPIEQAILRLLSDTT</sequence>
<comment type="caution">
    <text evidence="1">The sequence shown here is derived from an EMBL/GenBank/DDBJ whole genome shotgun (WGS) entry which is preliminary data.</text>
</comment>
<dbReference type="Proteomes" id="UP000001548">
    <property type="component" value="Unassembled WGS sequence"/>
</dbReference>
<evidence type="ECO:0000313" key="1">
    <source>
        <dbReference type="EMBL" id="KAE8304233.1"/>
    </source>
</evidence>
<dbReference type="EMBL" id="AACB03000002">
    <property type="protein sequence ID" value="KAE8304233.1"/>
    <property type="molecule type" value="Genomic_DNA"/>
</dbReference>
<accession>D3KH07</accession>
<organism evidence="1 2">
    <name type="scientific">Giardia intestinalis (strain ATCC 50803 / WB clone C6)</name>
    <name type="common">Giardia lamblia</name>
    <dbReference type="NCBI Taxonomy" id="184922"/>
    <lineage>
        <taxon>Eukaryota</taxon>
        <taxon>Metamonada</taxon>
        <taxon>Diplomonadida</taxon>
        <taxon>Hexamitidae</taxon>
        <taxon>Giardiinae</taxon>
        <taxon>Giardia</taxon>
    </lineage>
</organism>
<protein>
    <submittedName>
        <fullName evidence="1">Uncharacterized protein</fullName>
    </submittedName>
</protein>